<evidence type="ECO:0000256" key="5">
    <source>
        <dbReference type="SAM" id="MobiDB-lite"/>
    </source>
</evidence>
<dbReference type="PIRSF" id="PIRSF016821">
    <property type="entry name" value="HSP15"/>
    <property type="match status" value="1"/>
</dbReference>
<evidence type="ECO:0000259" key="6">
    <source>
        <dbReference type="SMART" id="SM00363"/>
    </source>
</evidence>
<feature type="domain" description="RNA-binding S4" evidence="6">
    <location>
        <begin position="9"/>
        <end position="72"/>
    </location>
</feature>
<sequence length="135" mass="15310">MTPRRVDSLRLDKWLWAARFYKTRNLAKQAIDSGHVKLDGERAKTSKELRPGQRLQLRRGQEEIELLVLALSDQRGGAPEAQTLYEETAGSRERRAQAALERRANAVQHPDGRPTRQQRRAILGYKRGALGDPSA</sequence>
<dbReference type="GO" id="GO:0043023">
    <property type="term" value="F:ribosomal large subunit binding"/>
    <property type="evidence" value="ECO:0007669"/>
    <property type="project" value="InterPro"/>
</dbReference>
<comment type="similarity">
    <text evidence="1 4">Belongs to the HSP15 family.</text>
</comment>
<dbReference type="GO" id="GO:0003727">
    <property type="term" value="F:single-stranded RNA binding"/>
    <property type="evidence" value="ECO:0007669"/>
    <property type="project" value="InterPro"/>
</dbReference>
<comment type="caution">
    <text evidence="7">The sequence shown here is derived from an EMBL/GenBank/DDBJ whole genome shotgun (WGS) entry which is preliminary data.</text>
</comment>
<dbReference type="InterPro" id="IPR036986">
    <property type="entry name" value="S4_RNA-bd_sf"/>
</dbReference>
<dbReference type="InParanoid" id="A0A3N0VE39"/>
<dbReference type="PROSITE" id="PS50889">
    <property type="entry name" value="S4"/>
    <property type="match status" value="1"/>
</dbReference>
<evidence type="ECO:0000256" key="3">
    <source>
        <dbReference type="ARBA" id="ARBA00023125"/>
    </source>
</evidence>
<dbReference type="Pfam" id="PF01479">
    <property type="entry name" value="S4"/>
    <property type="match status" value="1"/>
</dbReference>
<dbReference type="GO" id="GO:0003677">
    <property type="term" value="F:DNA binding"/>
    <property type="evidence" value="ECO:0007669"/>
    <property type="project" value="UniProtKB-KW"/>
</dbReference>
<gene>
    <name evidence="7" type="ORF">ED208_08125</name>
</gene>
<evidence type="ECO:0000256" key="2">
    <source>
        <dbReference type="ARBA" id="ARBA00022884"/>
    </source>
</evidence>
<dbReference type="Proteomes" id="UP000282106">
    <property type="component" value="Unassembled WGS sequence"/>
</dbReference>
<accession>A0A3N0VE39</accession>
<dbReference type="RefSeq" id="WP_123211390.1">
    <property type="nucleotide sequence ID" value="NZ_RJVO01000003.1"/>
</dbReference>
<dbReference type="CDD" id="cd00165">
    <property type="entry name" value="S4"/>
    <property type="match status" value="1"/>
</dbReference>
<protein>
    <recommendedName>
        <fullName evidence="4">Heat shock protein 15</fullName>
    </recommendedName>
</protein>
<name>A0A3N0VE39_9GAMM</name>
<dbReference type="SUPFAM" id="SSF55174">
    <property type="entry name" value="Alpha-L RNA-binding motif"/>
    <property type="match status" value="1"/>
</dbReference>
<keyword evidence="2 4" id="KW-0694">RNA-binding</keyword>
<evidence type="ECO:0000313" key="7">
    <source>
        <dbReference type="EMBL" id="ROH90935.1"/>
    </source>
</evidence>
<dbReference type="FunCoup" id="A0A3N0VE39">
    <property type="interactions" value="181"/>
</dbReference>
<evidence type="ECO:0000313" key="8">
    <source>
        <dbReference type="Proteomes" id="UP000282106"/>
    </source>
</evidence>
<evidence type="ECO:0000256" key="4">
    <source>
        <dbReference type="PIRNR" id="PIRNR016821"/>
    </source>
</evidence>
<reference evidence="7 8" key="1">
    <citation type="submission" date="2018-10" db="EMBL/GenBank/DDBJ databases">
        <authorList>
            <person name="Chen W.-M."/>
        </authorList>
    </citation>
    <scope>NUCLEOTIDE SEQUENCE [LARGE SCALE GENOMIC DNA]</scope>
    <source>
        <strain evidence="7 8">THS-13</strain>
    </source>
</reference>
<evidence type="ECO:0000256" key="1">
    <source>
        <dbReference type="ARBA" id="ARBA00008396"/>
    </source>
</evidence>
<dbReference type="GO" id="GO:0034605">
    <property type="term" value="P:cellular response to heat"/>
    <property type="evidence" value="ECO:0007669"/>
    <property type="project" value="InterPro"/>
</dbReference>
<proteinExistence type="inferred from homology"/>
<dbReference type="InterPro" id="IPR025708">
    <property type="entry name" value="HSP15"/>
</dbReference>
<keyword evidence="8" id="KW-1185">Reference proteome</keyword>
<keyword evidence="3 4" id="KW-0238">DNA-binding</keyword>
<dbReference type="Gene3D" id="3.10.290.10">
    <property type="entry name" value="RNA-binding S4 domain"/>
    <property type="match status" value="1"/>
</dbReference>
<dbReference type="EMBL" id="RJVO01000003">
    <property type="protein sequence ID" value="ROH90935.1"/>
    <property type="molecule type" value="Genomic_DNA"/>
</dbReference>
<feature type="compositionally biased region" description="Basic and acidic residues" evidence="5">
    <location>
        <begin position="89"/>
        <end position="114"/>
    </location>
</feature>
<feature type="region of interest" description="Disordered" evidence="5">
    <location>
        <begin position="78"/>
        <end position="119"/>
    </location>
</feature>
<dbReference type="SMART" id="SM00363">
    <property type="entry name" value="S4"/>
    <property type="match status" value="1"/>
</dbReference>
<dbReference type="AlphaFoldDB" id="A0A3N0VE39"/>
<organism evidence="7 8">
    <name type="scientific">Stagnimonas aquatica</name>
    <dbReference type="NCBI Taxonomy" id="2689987"/>
    <lineage>
        <taxon>Bacteria</taxon>
        <taxon>Pseudomonadati</taxon>
        <taxon>Pseudomonadota</taxon>
        <taxon>Gammaproteobacteria</taxon>
        <taxon>Nevskiales</taxon>
        <taxon>Nevskiaceae</taxon>
        <taxon>Stagnimonas</taxon>
    </lineage>
</organism>
<dbReference type="InterPro" id="IPR002942">
    <property type="entry name" value="S4_RNA-bd"/>
</dbReference>